<evidence type="ECO:0000313" key="4">
    <source>
        <dbReference type="EMBL" id="KTG27123.1"/>
    </source>
</evidence>
<evidence type="ECO:0000259" key="3">
    <source>
        <dbReference type="Pfam" id="PF07282"/>
    </source>
</evidence>
<feature type="compositionally biased region" description="Polar residues" evidence="2">
    <location>
        <begin position="1"/>
        <end position="20"/>
    </location>
</feature>
<proteinExistence type="predicted"/>
<dbReference type="GO" id="GO:0003677">
    <property type="term" value="F:DNA binding"/>
    <property type="evidence" value="ECO:0007669"/>
    <property type="project" value="UniProtKB-KW"/>
</dbReference>
<keyword evidence="1" id="KW-0238">DNA-binding</keyword>
<dbReference type="SUPFAM" id="SSF57783">
    <property type="entry name" value="Zinc beta-ribbon"/>
    <property type="match status" value="1"/>
</dbReference>
<dbReference type="Pfam" id="PF07282">
    <property type="entry name" value="Cas12f1-like_TNB"/>
    <property type="match status" value="1"/>
</dbReference>
<comment type="caution">
    <text evidence="4">The sequence shown here is derived from an EMBL/GenBank/DDBJ whole genome shotgun (WGS) entry which is preliminary data.</text>
</comment>
<sequence>MPPAFTSQTCSKCGHQSSTNRDSDGWFECNDCGYSVDGDYNASKNIGLKLLTLPSGKRPDGLGDGHLALKSGMVNGNGDYTAYSNSEADRESTDKPTTSVVGR</sequence>
<reference evidence="4 5" key="1">
    <citation type="submission" date="2015-12" db="EMBL/GenBank/DDBJ databases">
        <title>Haloferax profundi sp. nov. isolated from the Discovery deep brine-seawater interface in the Red Sea.</title>
        <authorList>
            <person name="Zhang G."/>
            <person name="Stingl U."/>
            <person name="Rashid M."/>
        </authorList>
    </citation>
    <scope>NUCLEOTIDE SEQUENCE [LARGE SCALE GENOMIC DNA]</scope>
    <source>
        <strain evidence="4 5">SB29</strain>
    </source>
</reference>
<evidence type="ECO:0000313" key="5">
    <source>
        <dbReference type="Proteomes" id="UP000053157"/>
    </source>
</evidence>
<gene>
    <name evidence="4" type="ORF">AUR66_14865</name>
</gene>
<protein>
    <submittedName>
        <fullName evidence="4">Transposase</fullName>
    </submittedName>
</protein>
<dbReference type="Proteomes" id="UP000053157">
    <property type="component" value="Unassembled WGS sequence"/>
</dbReference>
<keyword evidence="5" id="KW-1185">Reference proteome</keyword>
<dbReference type="InterPro" id="IPR010095">
    <property type="entry name" value="Cas12f1-like_TNB"/>
</dbReference>
<feature type="region of interest" description="Disordered" evidence="2">
    <location>
        <begin position="1"/>
        <end position="25"/>
    </location>
</feature>
<accession>A0A0W1SLL0</accession>
<dbReference type="AlphaFoldDB" id="A0A0W1SLL0"/>
<name>A0A0W1SLL0_9EURY</name>
<dbReference type="EMBL" id="LOPV01000191">
    <property type="protein sequence ID" value="KTG27123.1"/>
    <property type="molecule type" value="Genomic_DNA"/>
</dbReference>
<feature type="domain" description="Cas12f1-like TNB" evidence="3">
    <location>
        <begin position="2"/>
        <end position="46"/>
    </location>
</feature>
<feature type="region of interest" description="Disordered" evidence="2">
    <location>
        <begin position="78"/>
        <end position="103"/>
    </location>
</feature>
<organism evidence="4 5">
    <name type="scientific">Haloferax profundi</name>
    <dbReference type="NCBI Taxonomy" id="1544718"/>
    <lineage>
        <taxon>Archaea</taxon>
        <taxon>Methanobacteriati</taxon>
        <taxon>Methanobacteriota</taxon>
        <taxon>Stenosarchaea group</taxon>
        <taxon>Halobacteria</taxon>
        <taxon>Halobacteriales</taxon>
        <taxon>Haloferacaceae</taxon>
        <taxon>Haloferax</taxon>
    </lineage>
</organism>
<evidence type="ECO:0000256" key="2">
    <source>
        <dbReference type="SAM" id="MobiDB-lite"/>
    </source>
</evidence>
<evidence type="ECO:0000256" key="1">
    <source>
        <dbReference type="ARBA" id="ARBA00023125"/>
    </source>
</evidence>